<evidence type="ECO:0000259" key="7">
    <source>
        <dbReference type="PROSITE" id="PS50885"/>
    </source>
</evidence>
<keyword evidence="5" id="KW-0472">Membrane</keyword>
<dbReference type="SUPFAM" id="SSF158472">
    <property type="entry name" value="HAMP domain-like"/>
    <property type="match status" value="1"/>
</dbReference>
<dbReference type="PANTHER" id="PTHR43531">
    <property type="entry name" value="PROTEIN ICFG"/>
    <property type="match status" value="1"/>
</dbReference>
<proteinExistence type="inferred from homology"/>
<evidence type="ECO:0000256" key="2">
    <source>
        <dbReference type="ARBA" id="ARBA00029447"/>
    </source>
</evidence>
<dbReference type="InterPro" id="IPR004089">
    <property type="entry name" value="MCPsignal_dom"/>
</dbReference>
<keyword evidence="1" id="KW-0145">Chemotaxis</keyword>
<dbReference type="SMART" id="SM00304">
    <property type="entry name" value="HAMP"/>
    <property type="match status" value="2"/>
</dbReference>
<feature type="domain" description="Methyl-accepting transducer" evidence="6">
    <location>
        <begin position="354"/>
        <end position="583"/>
    </location>
</feature>
<dbReference type="SUPFAM" id="SSF58104">
    <property type="entry name" value="Methyl-accepting chemotaxis protein (MCP) signaling domain"/>
    <property type="match status" value="1"/>
</dbReference>
<evidence type="ECO:0000313" key="8">
    <source>
        <dbReference type="EMBL" id="MDQ0463701.1"/>
    </source>
</evidence>
<dbReference type="Gene3D" id="1.10.287.950">
    <property type="entry name" value="Methyl-accepting chemotaxis protein"/>
    <property type="match status" value="1"/>
</dbReference>
<accession>A0ABU0INX5</accession>
<dbReference type="SMART" id="SM00283">
    <property type="entry name" value="MA"/>
    <property type="match status" value="1"/>
</dbReference>
<organism evidence="8 9">
    <name type="scientific">Caulobacter ginsengisoli</name>
    <dbReference type="NCBI Taxonomy" id="400775"/>
    <lineage>
        <taxon>Bacteria</taxon>
        <taxon>Pseudomonadati</taxon>
        <taxon>Pseudomonadota</taxon>
        <taxon>Alphaproteobacteria</taxon>
        <taxon>Caulobacterales</taxon>
        <taxon>Caulobacteraceae</taxon>
        <taxon>Caulobacter</taxon>
    </lineage>
</organism>
<evidence type="ECO:0000256" key="5">
    <source>
        <dbReference type="SAM" id="Phobius"/>
    </source>
</evidence>
<feature type="region of interest" description="Disordered" evidence="4">
    <location>
        <begin position="602"/>
        <end position="622"/>
    </location>
</feature>
<comment type="caution">
    <text evidence="8">The sequence shown here is derived from an EMBL/GenBank/DDBJ whole genome shotgun (WGS) entry which is preliminary data.</text>
</comment>
<evidence type="ECO:0000256" key="4">
    <source>
        <dbReference type="SAM" id="MobiDB-lite"/>
    </source>
</evidence>
<evidence type="ECO:0000256" key="1">
    <source>
        <dbReference type="ARBA" id="ARBA00022500"/>
    </source>
</evidence>
<dbReference type="Pfam" id="PF00015">
    <property type="entry name" value="MCPsignal"/>
    <property type="match status" value="1"/>
</dbReference>
<evidence type="ECO:0000259" key="6">
    <source>
        <dbReference type="PROSITE" id="PS50111"/>
    </source>
</evidence>
<dbReference type="InterPro" id="IPR003660">
    <property type="entry name" value="HAMP_dom"/>
</dbReference>
<dbReference type="PROSITE" id="PS50111">
    <property type="entry name" value="CHEMOTAXIS_TRANSDUC_2"/>
    <property type="match status" value="1"/>
</dbReference>
<dbReference type="PANTHER" id="PTHR43531:SF11">
    <property type="entry name" value="METHYL-ACCEPTING CHEMOTAXIS PROTEIN 3"/>
    <property type="match status" value="1"/>
</dbReference>
<keyword evidence="5" id="KW-1133">Transmembrane helix</keyword>
<dbReference type="Proteomes" id="UP001228905">
    <property type="component" value="Unassembled WGS sequence"/>
</dbReference>
<feature type="domain" description="HAMP" evidence="7">
    <location>
        <begin position="216"/>
        <end position="269"/>
    </location>
</feature>
<reference evidence="8 9" key="1">
    <citation type="submission" date="2023-07" db="EMBL/GenBank/DDBJ databases">
        <title>Genomic Encyclopedia of Type Strains, Phase IV (KMG-IV): sequencing the most valuable type-strain genomes for metagenomic binning, comparative biology and taxonomic classification.</title>
        <authorList>
            <person name="Goeker M."/>
        </authorList>
    </citation>
    <scope>NUCLEOTIDE SEQUENCE [LARGE SCALE GENOMIC DNA]</scope>
    <source>
        <strain evidence="8 9">DSM 18695</strain>
    </source>
</reference>
<gene>
    <name evidence="8" type="ORF">QO010_001472</name>
</gene>
<keyword evidence="3" id="KW-0807">Transducer</keyword>
<feature type="transmembrane region" description="Helical" evidence="5">
    <location>
        <begin position="196"/>
        <end position="214"/>
    </location>
</feature>
<evidence type="ECO:0000313" key="9">
    <source>
        <dbReference type="Proteomes" id="UP001228905"/>
    </source>
</evidence>
<protein>
    <submittedName>
        <fullName evidence="8">Methyl-accepting chemotaxis protein</fullName>
    </submittedName>
</protein>
<dbReference type="Gene3D" id="6.10.340.10">
    <property type="match status" value="1"/>
</dbReference>
<evidence type="ECO:0000256" key="3">
    <source>
        <dbReference type="PROSITE-ProRule" id="PRU00284"/>
    </source>
</evidence>
<dbReference type="Pfam" id="PF00672">
    <property type="entry name" value="HAMP"/>
    <property type="match status" value="1"/>
</dbReference>
<keyword evidence="5" id="KW-0812">Transmembrane</keyword>
<dbReference type="CDD" id="cd11386">
    <property type="entry name" value="MCP_signal"/>
    <property type="match status" value="1"/>
</dbReference>
<feature type="domain" description="HAMP" evidence="7">
    <location>
        <begin position="297"/>
        <end position="349"/>
    </location>
</feature>
<dbReference type="PROSITE" id="PS50885">
    <property type="entry name" value="HAMP"/>
    <property type="match status" value="2"/>
</dbReference>
<keyword evidence="9" id="KW-1185">Reference proteome</keyword>
<dbReference type="InterPro" id="IPR051310">
    <property type="entry name" value="MCP_chemotaxis"/>
</dbReference>
<name>A0ABU0INX5_9CAUL</name>
<dbReference type="EMBL" id="JAUSVS010000002">
    <property type="protein sequence ID" value="MDQ0463701.1"/>
    <property type="molecule type" value="Genomic_DNA"/>
</dbReference>
<feature type="transmembrane region" description="Helical" evidence="5">
    <location>
        <begin position="12"/>
        <end position="30"/>
    </location>
</feature>
<sequence length="622" mass="65320">MKLNLKTGGRLALAFFAVIAVALVTIGTVVPQIQNASRRVSLAADVRGPAAMTSLKLSVATVSSANALRGYIITHDPSLRDQWSTQWTRVDELTAQMNRLAPNFTNPQNKADWASLSQTLPKLKAAQAAAFQVADTGDAAAAAQALKEQVLPVFKQTQALLVGEKGNGGLASRQSQLLTSDLEAARAQMKRSELQIMISLAALIALAALVGWLTTRAIAAPLTQLNGLLLQMAGGRFDLKVTGTERADEIGDIARSAEVFRENGLERAKLEAQAAAFQQHLDQKLKETETAFEAAGHEQKRVVDAMARALSALAEGDLTTRLSAEVAADYAALKQDFNTAVSSLESAIATIAQAASGIGNGSDEIASASDDLSRRTEQQAASLEETAAALDEITSTVRRTAAGSTEAASVVATARGDAEQSSAIMREAVEAMSAIEESSTQISRIIGVIDEIAFQTNLLALNAGVEAARAGDAGRGFAVVASEVRSLAQRSADSAKEIKALINTSAGQVGQGVDLVGRTGEALQRIVAQFASIDAVVREISASAQEQATGLHQVNTAVNQMDQVVQQNAAMVEQASAATYSLKGEADQLTELVGRFKVTRAASGQRDLTPPANRAPPRFAQR</sequence>
<comment type="similarity">
    <text evidence="2">Belongs to the methyl-accepting chemotaxis (MCP) protein family.</text>
</comment>